<dbReference type="RefSeq" id="XP_044565989.1">
    <property type="nucleotide sequence ID" value="XM_044703066.1"/>
</dbReference>
<name>A0A6A5C0R7_NAEFO</name>
<protein>
    <recommendedName>
        <fullName evidence="3">Peptidase C1A papain C-terminal domain-containing protein</fullName>
    </recommendedName>
</protein>
<dbReference type="SMART" id="SM00645">
    <property type="entry name" value="Pept_C1"/>
    <property type="match status" value="1"/>
</dbReference>
<dbReference type="PROSITE" id="PS00139">
    <property type="entry name" value="THIOL_PROTEASE_CYS"/>
    <property type="match status" value="1"/>
</dbReference>
<gene>
    <name evidence="4" type="ORF">FDP41_012536</name>
</gene>
<keyword evidence="2" id="KW-0732">Signal</keyword>
<dbReference type="Pfam" id="PF00112">
    <property type="entry name" value="Peptidase_C1"/>
    <property type="match status" value="1"/>
</dbReference>
<dbReference type="GO" id="GO:0008234">
    <property type="term" value="F:cysteine-type peptidase activity"/>
    <property type="evidence" value="ECO:0007669"/>
    <property type="project" value="InterPro"/>
</dbReference>
<dbReference type="PANTHER" id="PTHR12411">
    <property type="entry name" value="CYSTEINE PROTEASE FAMILY C1-RELATED"/>
    <property type="match status" value="1"/>
</dbReference>
<dbReference type="InterPro" id="IPR000668">
    <property type="entry name" value="Peptidase_C1A_C"/>
</dbReference>
<evidence type="ECO:0000256" key="2">
    <source>
        <dbReference type="SAM" id="SignalP"/>
    </source>
</evidence>
<comment type="similarity">
    <text evidence="1">Belongs to the peptidase C1 family.</text>
</comment>
<proteinExistence type="inferred from homology"/>
<dbReference type="SUPFAM" id="SSF54001">
    <property type="entry name" value="Cysteine proteinases"/>
    <property type="match status" value="1"/>
</dbReference>
<dbReference type="InterPro" id="IPR013128">
    <property type="entry name" value="Peptidase_C1A"/>
</dbReference>
<feature type="signal peptide" evidence="2">
    <location>
        <begin position="1"/>
        <end position="26"/>
    </location>
</feature>
<dbReference type="AlphaFoldDB" id="A0A6A5C0R7"/>
<dbReference type="CDD" id="cd02620">
    <property type="entry name" value="Peptidase_C1A_CathepsinB"/>
    <property type="match status" value="1"/>
</dbReference>
<dbReference type="VEuPathDB" id="AmoebaDB:NF0069190"/>
<keyword evidence="5" id="KW-1185">Reference proteome</keyword>
<dbReference type="Gene3D" id="3.90.70.10">
    <property type="entry name" value="Cysteine proteinases"/>
    <property type="match status" value="1"/>
</dbReference>
<reference evidence="4 5" key="1">
    <citation type="journal article" date="2019" name="Sci. Rep.">
        <title>Nanopore sequencing improves the draft genome of the human pathogenic amoeba Naegleria fowleri.</title>
        <authorList>
            <person name="Liechti N."/>
            <person name="Schurch N."/>
            <person name="Bruggmann R."/>
            <person name="Wittwer M."/>
        </authorList>
    </citation>
    <scope>NUCLEOTIDE SEQUENCE [LARGE SCALE GENOMIC DNA]</scope>
    <source>
        <strain evidence="4 5">ATCC 30894</strain>
    </source>
</reference>
<comment type="caution">
    <text evidence="4">The sequence shown here is derived from an EMBL/GenBank/DDBJ whole genome shotgun (WGS) entry which is preliminary data.</text>
</comment>
<feature type="domain" description="Peptidase C1A papain C-terminal" evidence="3">
    <location>
        <begin position="204"/>
        <end position="436"/>
    </location>
</feature>
<dbReference type="InterPro" id="IPR038765">
    <property type="entry name" value="Papain-like_cys_pep_sf"/>
</dbReference>
<evidence type="ECO:0000313" key="4">
    <source>
        <dbReference type="EMBL" id="KAF0981276.1"/>
    </source>
</evidence>
<dbReference type="VEuPathDB" id="AmoebaDB:NfTy_023800"/>
<accession>A0A6A5C0R7</accession>
<sequence length="449" mass="51579">MMIVPPTNKTIVSFILLLIILTFASCRVYSFHSAATNRDTSPTLQEKFNSIQSQQHQLLVNRWHYYFLQLINQVNSYKYNCANIRNDPNDDEKNHSENQSNRESILELKQTWFAAPNELTQFPQHYLKLIQNGLLSSREDLWKRFSSLMTTIKMSKIGEFGREHLRVLNELLKRAEQRDLLRMVKLRNVNNLEELRKRQRAMNIPETFDSRMQWPSCIHPIRDQGNCGSCYAFASTEVMSDRFCIFSNASVNVVLSPQDLISCSWYSFGCDGGIPGLVFDYLHKDGVVSDACLPYLSYNGNTGHKCPSYCFNNASKPLKDDKYFAKSVYHVGSFIENKEDRVIAIQQEILKNGPVNADFMVFQDFVTYKSGVYRHLTGSFAGIHAVKIIGWGVENNIPYWLVANSWGTNWGFDFGHFKILRGQDECGIEFSVYSGIPNLENVPKTTTPK</sequence>
<evidence type="ECO:0000313" key="5">
    <source>
        <dbReference type="Proteomes" id="UP000444721"/>
    </source>
</evidence>
<dbReference type="OrthoDB" id="640249at2759"/>
<evidence type="ECO:0000256" key="1">
    <source>
        <dbReference type="ARBA" id="ARBA00008455"/>
    </source>
</evidence>
<dbReference type="Proteomes" id="UP000444721">
    <property type="component" value="Unassembled WGS sequence"/>
</dbReference>
<organism evidence="4 5">
    <name type="scientific">Naegleria fowleri</name>
    <name type="common">Brain eating amoeba</name>
    <dbReference type="NCBI Taxonomy" id="5763"/>
    <lineage>
        <taxon>Eukaryota</taxon>
        <taxon>Discoba</taxon>
        <taxon>Heterolobosea</taxon>
        <taxon>Tetramitia</taxon>
        <taxon>Eutetramitia</taxon>
        <taxon>Vahlkampfiidae</taxon>
        <taxon>Naegleria</taxon>
    </lineage>
</organism>
<dbReference type="InterPro" id="IPR000169">
    <property type="entry name" value="Pept_cys_AS"/>
</dbReference>
<dbReference type="GO" id="GO:0006508">
    <property type="term" value="P:proteolysis"/>
    <property type="evidence" value="ECO:0007669"/>
    <property type="project" value="InterPro"/>
</dbReference>
<feature type="chain" id="PRO_5025561983" description="Peptidase C1A papain C-terminal domain-containing protein" evidence="2">
    <location>
        <begin position="27"/>
        <end position="449"/>
    </location>
</feature>
<evidence type="ECO:0000259" key="3">
    <source>
        <dbReference type="SMART" id="SM00645"/>
    </source>
</evidence>
<dbReference type="EMBL" id="VFQX01000015">
    <property type="protein sequence ID" value="KAF0981276.1"/>
    <property type="molecule type" value="Genomic_DNA"/>
</dbReference>
<dbReference type="GeneID" id="68119751"/>
<dbReference type="PRINTS" id="PR00705">
    <property type="entry name" value="PAPAIN"/>
</dbReference>
<dbReference type="VEuPathDB" id="AmoebaDB:FDP41_012536"/>